<dbReference type="Proteomes" id="UP000601435">
    <property type="component" value="Unassembled WGS sequence"/>
</dbReference>
<dbReference type="Pfam" id="PF00153">
    <property type="entry name" value="Mito_carr"/>
    <property type="match status" value="2"/>
</dbReference>
<reference evidence="11" key="1">
    <citation type="submission" date="2021-02" db="EMBL/GenBank/DDBJ databases">
        <authorList>
            <person name="Dougan E. K."/>
            <person name="Rhodes N."/>
            <person name="Thang M."/>
            <person name="Chan C."/>
        </authorList>
    </citation>
    <scope>NUCLEOTIDE SEQUENCE</scope>
</reference>
<keyword evidence="3 9" id="KW-0813">Transport</keyword>
<evidence type="ECO:0000256" key="4">
    <source>
        <dbReference type="ARBA" id="ARBA00022692"/>
    </source>
</evidence>
<dbReference type="SUPFAM" id="SSF103506">
    <property type="entry name" value="Mitochondrial carrier"/>
    <property type="match status" value="1"/>
</dbReference>
<keyword evidence="6 10" id="KW-1133">Transmembrane helix</keyword>
<dbReference type="InterPro" id="IPR050391">
    <property type="entry name" value="Mito_Metabolite_Transporter"/>
</dbReference>
<proteinExistence type="inferred from homology"/>
<evidence type="ECO:0000313" key="11">
    <source>
        <dbReference type="EMBL" id="CAE7881827.1"/>
    </source>
</evidence>
<keyword evidence="4 8" id="KW-0812">Transmembrane</keyword>
<protein>
    <submittedName>
        <fullName evidence="11">UcpB protein</fullName>
    </submittedName>
</protein>
<evidence type="ECO:0000256" key="3">
    <source>
        <dbReference type="ARBA" id="ARBA00022448"/>
    </source>
</evidence>
<keyword evidence="12" id="KW-1185">Reference proteome</keyword>
<organism evidence="11 12">
    <name type="scientific">Symbiodinium necroappetens</name>
    <dbReference type="NCBI Taxonomy" id="1628268"/>
    <lineage>
        <taxon>Eukaryota</taxon>
        <taxon>Sar</taxon>
        <taxon>Alveolata</taxon>
        <taxon>Dinophyceae</taxon>
        <taxon>Suessiales</taxon>
        <taxon>Symbiodiniaceae</taxon>
        <taxon>Symbiodinium</taxon>
    </lineage>
</organism>
<sequence>MAGWVQPAIFNPVDCLRIRWQVSVDETTFAKFTAELLRKEGLWQGLWRPGLPFNMCAVAVSQGLRMGLYPTARDALQTLLPSDGQKSSAAMIGAGLMSGSFAYFTGAPLWLVKTRMQAAVQFAADGASTAVQIYPVHLSDYWRGCSPLILRGALLTAGQMFGYDGTKTAGRRLGYKDGPVLHV</sequence>
<comment type="similarity">
    <text evidence="2 9">Belongs to the mitochondrial carrier (TC 2.A.29) family.</text>
</comment>
<evidence type="ECO:0000256" key="9">
    <source>
        <dbReference type="RuleBase" id="RU000488"/>
    </source>
</evidence>
<evidence type="ECO:0000256" key="6">
    <source>
        <dbReference type="ARBA" id="ARBA00022989"/>
    </source>
</evidence>
<evidence type="ECO:0000313" key="12">
    <source>
        <dbReference type="Proteomes" id="UP000601435"/>
    </source>
</evidence>
<gene>
    <name evidence="11" type="primary">ucpB</name>
    <name evidence="11" type="ORF">SNEC2469_LOCUS28981</name>
</gene>
<dbReference type="Gene3D" id="1.50.40.10">
    <property type="entry name" value="Mitochondrial carrier domain"/>
    <property type="match status" value="1"/>
</dbReference>
<feature type="repeat" description="Solcar" evidence="8">
    <location>
        <begin position="86"/>
        <end position="169"/>
    </location>
</feature>
<dbReference type="PANTHER" id="PTHR45618">
    <property type="entry name" value="MITOCHONDRIAL DICARBOXYLATE CARRIER-RELATED"/>
    <property type="match status" value="1"/>
</dbReference>
<evidence type="ECO:0000256" key="5">
    <source>
        <dbReference type="ARBA" id="ARBA00022737"/>
    </source>
</evidence>
<evidence type="ECO:0000256" key="8">
    <source>
        <dbReference type="PROSITE-ProRule" id="PRU00282"/>
    </source>
</evidence>
<keyword evidence="5" id="KW-0677">Repeat</keyword>
<comment type="subcellular location">
    <subcellularLocation>
        <location evidence="1">Membrane</location>
        <topology evidence="1">Multi-pass membrane protein</topology>
    </subcellularLocation>
</comment>
<dbReference type="AlphaFoldDB" id="A0A813AYK1"/>
<evidence type="ECO:0000256" key="1">
    <source>
        <dbReference type="ARBA" id="ARBA00004141"/>
    </source>
</evidence>
<dbReference type="OrthoDB" id="756301at2759"/>
<feature type="non-terminal residue" evidence="11">
    <location>
        <position position="183"/>
    </location>
</feature>
<evidence type="ECO:0000256" key="7">
    <source>
        <dbReference type="ARBA" id="ARBA00023136"/>
    </source>
</evidence>
<keyword evidence="7 8" id="KW-0472">Membrane</keyword>
<feature type="transmembrane region" description="Helical" evidence="10">
    <location>
        <begin position="89"/>
        <end position="112"/>
    </location>
</feature>
<evidence type="ECO:0000256" key="2">
    <source>
        <dbReference type="ARBA" id="ARBA00006375"/>
    </source>
</evidence>
<evidence type="ECO:0000256" key="10">
    <source>
        <dbReference type="SAM" id="Phobius"/>
    </source>
</evidence>
<dbReference type="InterPro" id="IPR018108">
    <property type="entry name" value="MCP_transmembrane"/>
</dbReference>
<comment type="caution">
    <text evidence="11">The sequence shown here is derived from an EMBL/GenBank/DDBJ whole genome shotgun (WGS) entry which is preliminary data.</text>
</comment>
<name>A0A813AYK1_9DINO</name>
<dbReference type="PROSITE" id="PS50920">
    <property type="entry name" value="SOLCAR"/>
    <property type="match status" value="1"/>
</dbReference>
<dbReference type="EMBL" id="CAJNJA010064208">
    <property type="protein sequence ID" value="CAE7881827.1"/>
    <property type="molecule type" value="Genomic_DNA"/>
</dbReference>
<dbReference type="GO" id="GO:0016020">
    <property type="term" value="C:membrane"/>
    <property type="evidence" value="ECO:0007669"/>
    <property type="project" value="UniProtKB-SubCell"/>
</dbReference>
<accession>A0A813AYK1</accession>
<dbReference type="InterPro" id="IPR023395">
    <property type="entry name" value="MCP_dom_sf"/>
</dbReference>